<evidence type="ECO:0000313" key="3">
    <source>
        <dbReference type="Proteomes" id="UP000006545"/>
    </source>
</evidence>
<accession>F4KLI1</accession>
<evidence type="ECO:0000259" key="1">
    <source>
        <dbReference type="Pfam" id="PF01882"/>
    </source>
</evidence>
<gene>
    <name evidence="2" type="ordered locus">Poras_0134</name>
</gene>
<dbReference type="InterPro" id="IPR002881">
    <property type="entry name" value="DUF58"/>
</dbReference>
<feature type="domain" description="DUF58" evidence="1">
    <location>
        <begin position="40"/>
        <end position="251"/>
    </location>
</feature>
<dbReference type="eggNOG" id="COG1721">
    <property type="taxonomic scope" value="Bacteria"/>
</dbReference>
<name>F4KLI1_PORAD</name>
<dbReference type="KEGG" id="pah:Poras_0134"/>
<dbReference type="PANTHER" id="PTHR33608">
    <property type="entry name" value="BLL2464 PROTEIN"/>
    <property type="match status" value="1"/>
</dbReference>
<dbReference type="AlphaFoldDB" id="F4KLI1"/>
<dbReference type="InterPro" id="IPR036465">
    <property type="entry name" value="vWFA_dom_sf"/>
</dbReference>
<dbReference type="HOGENOM" id="CLU_054927_2_0_10"/>
<dbReference type="STRING" id="879243.Poras_0134"/>
<organism evidence="2 3">
    <name type="scientific">Porphyromonas asaccharolytica (strain ATCC 25260 / DSM 20707 / BCRC 10618 / CCUG 7834 / JCM 6326 / LMG 13178 / VPI 4198 / B440)</name>
    <name type="common">Bacteroides asaccharolyticus</name>
    <dbReference type="NCBI Taxonomy" id="879243"/>
    <lineage>
        <taxon>Bacteria</taxon>
        <taxon>Pseudomonadati</taxon>
        <taxon>Bacteroidota</taxon>
        <taxon>Bacteroidia</taxon>
        <taxon>Bacteroidales</taxon>
        <taxon>Porphyromonadaceae</taxon>
        <taxon>Porphyromonas</taxon>
    </lineage>
</organism>
<dbReference type="EMBL" id="CP002689">
    <property type="protein sequence ID" value="AEE12088.1"/>
    <property type="molecule type" value="Genomic_DNA"/>
</dbReference>
<protein>
    <recommendedName>
        <fullName evidence="1">DUF58 domain-containing protein</fullName>
    </recommendedName>
</protein>
<dbReference type="OrthoDB" id="9776116at2"/>
<dbReference type="Proteomes" id="UP000006545">
    <property type="component" value="Chromosome"/>
</dbReference>
<reference evidence="3" key="1">
    <citation type="submission" date="2011-04" db="EMBL/GenBank/DDBJ databases">
        <title>The complete genome of Porphyromonas asaccharolytica DSM 20707.</title>
        <authorList>
            <person name="Lucas S."/>
            <person name="Han J."/>
            <person name="Lapidus A."/>
            <person name="Bruce D."/>
            <person name="Goodwin L."/>
            <person name="Pitluck S."/>
            <person name="Peters L."/>
            <person name="Kyrpides N."/>
            <person name="Mavromatis K."/>
            <person name="Ivanova N."/>
            <person name="Ovchinnikova G."/>
            <person name="Pagani I."/>
            <person name="Lu M."/>
            <person name="Detter J.C."/>
            <person name="Tapia R."/>
            <person name="Han C."/>
            <person name="Land M."/>
            <person name="Hauser L."/>
            <person name="Markowitz V."/>
            <person name="Cheng J.-F."/>
            <person name="Hugenholtz P."/>
            <person name="Woyke T."/>
            <person name="Wu D."/>
            <person name="Gronow S."/>
            <person name="Wellnitz S."/>
            <person name="Brambilla E."/>
            <person name="Klenk H.-P."/>
            <person name="Eisen J.A."/>
        </authorList>
    </citation>
    <scope>NUCLEOTIDE SEQUENCE [LARGE SCALE GENOMIC DNA]</scope>
    <source>
        <strain evidence="3">ATCC 25260 / DSM 20707 / VPI 4198</strain>
    </source>
</reference>
<dbReference type="Pfam" id="PF01882">
    <property type="entry name" value="DUF58"/>
    <property type="match status" value="1"/>
</dbReference>
<keyword evidence="3" id="KW-1185">Reference proteome</keyword>
<sequence>MQDLLRKVRRIEIKARGLSQNILAGQYRSAFKGRGMAFSEVREYYVGDDVRDIDWNVTARYAQPHVKVFEEERELTIMLLVDVSHSLDFGSTSETKRDLVATIAATIAFACIHNNDRVGLMLYTDRVERYIPAGQGRKHVLQLIREILTYRPERHSTQISSSLEMLSRVVKKRCSAFIVSDFITDQPTDAERALIQRTARRHDLLAIRVVDRRDYDLSAMGLTLVHDLETGASRYVDTSSERLREQYAVNYTTFAAEWERLMRESGIDHAIAETGEDIIPVLSQLFRKRI</sequence>
<evidence type="ECO:0000313" key="2">
    <source>
        <dbReference type="EMBL" id="AEE12088.1"/>
    </source>
</evidence>
<dbReference type="Gene3D" id="3.40.50.410">
    <property type="entry name" value="von Willebrand factor, type A domain"/>
    <property type="match status" value="1"/>
</dbReference>
<dbReference type="SUPFAM" id="SSF53300">
    <property type="entry name" value="vWA-like"/>
    <property type="match status" value="1"/>
</dbReference>
<proteinExistence type="predicted"/>
<dbReference type="RefSeq" id="WP_004330484.1">
    <property type="nucleotide sequence ID" value="NC_015501.1"/>
</dbReference>
<dbReference type="PANTHER" id="PTHR33608:SF6">
    <property type="entry name" value="BLL2464 PROTEIN"/>
    <property type="match status" value="1"/>
</dbReference>